<dbReference type="Proteomes" id="UP001241758">
    <property type="component" value="Unassembled WGS sequence"/>
</dbReference>
<evidence type="ECO:0000313" key="3">
    <source>
        <dbReference type="Proteomes" id="UP001241758"/>
    </source>
</evidence>
<keyword evidence="3" id="KW-1185">Reference proteome</keyword>
<reference evidence="2 3" key="1">
    <citation type="submission" date="2023-05" db="EMBL/GenBank/DDBJ databases">
        <title>Actinoplanes sp. NEAU-A12 genome sequencing.</title>
        <authorList>
            <person name="Wang Z.-S."/>
        </authorList>
    </citation>
    <scope>NUCLEOTIDE SEQUENCE [LARGE SCALE GENOMIC DNA]</scope>
    <source>
        <strain evidence="2 3">NEAU-A12</strain>
    </source>
</reference>
<gene>
    <name evidence="2" type="ORF">QLQ12_39675</name>
</gene>
<sequence length="207" mass="22276">MPMISIAIGPVLLLWLMVARSPRARWTVASALAALIVLGGTLIERWPQARWEILLACLAPAVALVAKGRKRVRARLAGGLLTGWILVALVGSAAILWPRPFFPSTDTVLPLPDGLRVTVEPYDDSDCRSGSCTRRLTVAGRDGQPEADLYAEVRGHLAARGWGQGCRPVGWLLDRSTQCVGVSVRGLTVVIALSGNRDDLRDLTTPP</sequence>
<name>A0ABT6WYA5_9ACTN</name>
<keyword evidence="1" id="KW-1133">Transmembrane helix</keyword>
<keyword evidence="1" id="KW-0812">Transmembrane</keyword>
<evidence type="ECO:0000313" key="2">
    <source>
        <dbReference type="EMBL" id="MDI6104728.1"/>
    </source>
</evidence>
<evidence type="ECO:0000256" key="1">
    <source>
        <dbReference type="SAM" id="Phobius"/>
    </source>
</evidence>
<dbReference type="EMBL" id="JASCTH010000036">
    <property type="protein sequence ID" value="MDI6104728.1"/>
    <property type="molecule type" value="Genomic_DNA"/>
</dbReference>
<comment type="caution">
    <text evidence="2">The sequence shown here is derived from an EMBL/GenBank/DDBJ whole genome shotgun (WGS) entry which is preliminary data.</text>
</comment>
<organism evidence="2 3">
    <name type="scientific">Actinoplanes sandaracinus</name>
    <dbReference type="NCBI Taxonomy" id="3045177"/>
    <lineage>
        <taxon>Bacteria</taxon>
        <taxon>Bacillati</taxon>
        <taxon>Actinomycetota</taxon>
        <taxon>Actinomycetes</taxon>
        <taxon>Micromonosporales</taxon>
        <taxon>Micromonosporaceae</taxon>
        <taxon>Actinoplanes</taxon>
    </lineage>
</organism>
<protein>
    <submittedName>
        <fullName evidence="2">Uncharacterized protein</fullName>
    </submittedName>
</protein>
<dbReference type="RefSeq" id="WP_282766138.1">
    <property type="nucleotide sequence ID" value="NZ_JASCTH010000036.1"/>
</dbReference>
<keyword evidence="1" id="KW-0472">Membrane</keyword>
<feature type="transmembrane region" description="Helical" evidence="1">
    <location>
        <begin position="78"/>
        <end position="97"/>
    </location>
</feature>
<accession>A0ABT6WYA5</accession>
<proteinExistence type="predicted"/>